<dbReference type="AlphaFoldDB" id="A0A1G6RB03"/>
<dbReference type="Proteomes" id="UP000199039">
    <property type="component" value="Unassembled WGS sequence"/>
</dbReference>
<dbReference type="RefSeq" id="WP_175559115.1">
    <property type="nucleotide sequence ID" value="NZ_FMYH01000005.1"/>
</dbReference>
<sequence length="153" mass="16060">MNPAPTDPSSIDPTSIDPTVARPTNAGFGRLLVLVYAILALAATVRALYQLLAHGDQAPLAYALSLLAGVVYIVATIALARGGGRWRTVAWVACSFELVGVLTVGVATIADADAFPESTVWSSFGQGYGYIPLVLPVVGLLWLWRTRGHDGPA</sequence>
<keyword evidence="1" id="KW-0812">Transmembrane</keyword>
<feature type="transmembrane region" description="Helical" evidence="1">
    <location>
        <begin position="61"/>
        <end position="80"/>
    </location>
</feature>
<gene>
    <name evidence="2" type="ORF">SAMN05216410_2629</name>
</gene>
<name>A0A1G6RB03_9MICO</name>
<keyword evidence="3" id="KW-1185">Reference proteome</keyword>
<reference evidence="2 3" key="1">
    <citation type="submission" date="2016-09" db="EMBL/GenBank/DDBJ databases">
        <authorList>
            <person name="Capua I."/>
            <person name="De Benedictis P."/>
            <person name="Joannis T."/>
            <person name="Lombin L.H."/>
            <person name="Cattoli G."/>
        </authorList>
    </citation>
    <scope>NUCLEOTIDE SEQUENCE [LARGE SCALE GENOMIC DNA]</scope>
    <source>
        <strain evidence="2 3">ISLP-3</strain>
    </source>
</reference>
<keyword evidence="1" id="KW-0472">Membrane</keyword>
<keyword evidence="1" id="KW-1133">Transmembrane helix</keyword>
<protein>
    <recommendedName>
        <fullName evidence="4">Integral membrane protein</fullName>
    </recommendedName>
</protein>
<dbReference type="STRING" id="1814289.SAMN05216410_2629"/>
<feature type="transmembrane region" description="Helical" evidence="1">
    <location>
        <begin position="127"/>
        <end position="144"/>
    </location>
</feature>
<evidence type="ECO:0000256" key="1">
    <source>
        <dbReference type="SAM" id="Phobius"/>
    </source>
</evidence>
<feature type="transmembrane region" description="Helical" evidence="1">
    <location>
        <begin position="31"/>
        <end position="49"/>
    </location>
</feature>
<evidence type="ECO:0008006" key="4">
    <source>
        <dbReference type="Google" id="ProtNLM"/>
    </source>
</evidence>
<accession>A0A1G6RB03</accession>
<evidence type="ECO:0000313" key="2">
    <source>
        <dbReference type="EMBL" id="SDD01066.1"/>
    </source>
</evidence>
<organism evidence="2 3">
    <name type="scientific">Sanguibacter gelidistatuariae</name>
    <dbReference type="NCBI Taxonomy" id="1814289"/>
    <lineage>
        <taxon>Bacteria</taxon>
        <taxon>Bacillati</taxon>
        <taxon>Actinomycetota</taxon>
        <taxon>Actinomycetes</taxon>
        <taxon>Micrococcales</taxon>
        <taxon>Sanguibacteraceae</taxon>
        <taxon>Sanguibacter</taxon>
    </lineage>
</organism>
<proteinExistence type="predicted"/>
<evidence type="ECO:0000313" key="3">
    <source>
        <dbReference type="Proteomes" id="UP000199039"/>
    </source>
</evidence>
<dbReference type="EMBL" id="FMYH01000005">
    <property type="protein sequence ID" value="SDD01066.1"/>
    <property type="molecule type" value="Genomic_DNA"/>
</dbReference>
<feature type="transmembrane region" description="Helical" evidence="1">
    <location>
        <begin position="89"/>
        <end position="107"/>
    </location>
</feature>